<dbReference type="RefSeq" id="WP_050980050.1">
    <property type="nucleotide sequence ID" value="NZ_AJQT01000061.1"/>
</dbReference>
<accession>A0A249PIJ9</accession>
<evidence type="ECO:0000313" key="1">
    <source>
        <dbReference type="EMBL" id="ASY65731.1"/>
    </source>
</evidence>
<dbReference type="Proteomes" id="UP000217211">
    <property type="component" value="Plasmid pSJ05684b"/>
</dbReference>
<keyword evidence="1" id="KW-0614">Plasmid</keyword>
<proteinExistence type="predicted"/>
<keyword evidence="2" id="KW-1185">Reference proteome</keyword>
<dbReference type="EMBL" id="CP023068">
    <property type="protein sequence ID" value="ASY65731.1"/>
    <property type="molecule type" value="Genomic_DNA"/>
</dbReference>
<organism evidence="1 2">
    <name type="scientific">Sinorhizobium sojae CCBAU 05684</name>
    <dbReference type="NCBI Taxonomy" id="716928"/>
    <lineage>
        <taxon>Bacteria</taxon>
        <taxon>Pseudomonadati</taxon>
        <taxon>Pseudomonadota</taxon>
        <taxon>Alphaproteobacteria</taxon>
        <taxon>Hyphomicrobiales</taxon>
        <taxon>Rhizobiaceae</taxon>
        <taxon>Sinorhizobium/Ensifer group</taxon>
        <taxon>Sinorhizobium</taxon>
    </lineage>
</organism>
<name>A0A249PIJ9_9HYPH</name>
<evidence type="ECO:0000313" key="2">
    <source>
        <dbReference type="Proteomes" id="UP000217211"/>
    </source>
</evidence>
<dbReference type="AlphaFoldDB" id="A0A249PIJ9"/>
<protein>
    <submittedName>
        <fullName evidence="1">Uncharacterized protein</fullName>
    </submittedName>
</protein>
<reference evidence="1 2" key="1">
    <citation type="submission" date="2017-08" db="EMBL/GenBank/DDBJ databases">
        <title>Multipartite genome sequences of Sinorhizobium species nodulating soybeans.</title>
        <authorList>
            <person name="Tian C.F."/>
        </authorList>
    </citation>
    <scope>NUCLEOTIDE SEQUENCE [LARGE SCALE GENOMIC DNA]</scope>
    <source>
        <strain evidence="1 2">CCBAU 05684</strain>
        <plasmid evidence="2">psj05684b</plasmid>
    </source>
</reference>
<gene>
    <name evidence="1" type="ORF">SJ05684_b47490</name>
</gene>
<geneLocation type="plasmid" evidence="2">
    <name>psj05684b</name>
</geneLocation>
<dbReference type="KEGG" id="esj:SJ05684_b47490"/>
<sequence length="200" mass="21347">MRPVRDDALAVLENAAIRLSALNAADASKAQPWLSELDENLARRLASTKRMRARIFGGLVSDAGDPADLSDPVRRLLSLTPEARRTTAIGAGLAYHIASLGPAMARETIEALAVIFGREVVSFALANSYLVAAAPLPSRQLGDQYPGIVEADGWAILRLLASGTGLDPYGRPAGERAAIADRLHCIVPRSRRSAPLFLRS</sequence>
<dbReference type="STRING" id="716928.GCA_000261485_03209"/>